<evidence type="ECO:0000313" key="1">
    <source>
        <dbReference type="EMBL" id="RYQ93553.1"/>
    </source>
</evidence>
<comment type="caution">
    <text evidence="1">The sequence shown here is derived from an EMBL/GenBank/DDBJ whole genome shotgun (WGS) entry which is preliminary data.</text>
</comment>
<protein>
    <submittedName>
        <fullName evidence="1">Uncharacterized protein</fullName>
    </submittedName>
</protein>
<organism evidence="1 2">
    <name type="scientific">Arachis hypogaea</name>
    <name type="common">Peanut</name>
    <dbReference type="NCBI Taxonomy" id="3818"/>
    <lineage>
        <taxon>Eukaryota</taxon>
        <taxon>Viridiplantae</taxon>
        <taxon>Streptophyta</taxon>
        <taxon>Embryophyta</taxon>
        <taxon>Tracheophyta</taxon>
        <taxon>Spermatophyta</taxon>
        <taxon>Magnoliopsida</taxon>
        <taxon>eudicotyledons</taxon>
        <taxon>Gunneridae</taxon>
        <taxon>Pentapetalae</taxon>
        <taxon>rosids</taxon>
        <taxon>fabids</taxon>
        <taxon>Fabales</taxon>
        <taxon>Fabaceae</taxon>
        <taxon>Papilionoideae</taxon>
        <taxon>50 kb inversion clade</taxon>
        <taxon>dalbergioids sensu lato</taxon>
        <taxon>Dalbergieae</taxon>
        <taxon>Pterocarpus clade</taxon>
        <taxon>Arachis</taxon>
    </lineage>
</organism>
<accession>A0A444XV08</accession>
<evidence type="ECO:0000313" key="2">
    <source>
        <dbReference type="Proteomes" id="UP000289738"/>
    </source>
</evidence>
<proteinExistence type="predicted"/>
<sequence>MSNILYRNPVIVFDDLIQFNIIPIIDEANMQHMFHIHQQTQVQQQNIGLYVKFENIDRDFETTYEIGEKDEDGDVKCETILKNVVVPPAVSQPMDDPHFMCSLDLDAIHAPKFSKYANIGVANPRTGSSGLKWNTVLKKWSSRQLRVILSLEESTIICLYVLCKIQDLDSNTVAEVIRPLVETDPSVKVKSIITEIQSRFNYTINYRKTWLEKYKSIPKEESYKIFPSWFSVMIQKMHIGSNFLRAIKAPYLQKFVVNVGYSRIVEECNNNYKSVVVDLVRQMCDCGHFEVERLTYRHVIAYCAN</sequence>
<name>A0A444XV08_ARAHY</name>
<gene>
    <name evidence="1" type="ORF">Ahy_B09g099824</name>
</gene>
<dbReference type="EMBL" id="SDMP01000019">
    <property type="protein sequence ID" value="RYQ93553.1"/>
    <property type="molecule type" value="Genomic_DNA"/>
</dbReference>
<dbReference type="Proteomes" id="UP000289738">
    <property type="component" value="Chromosome B09"/>
</dbReference>
<keyword evidence="2" id="KW-1185">Reference proteome</keyword>
<reference evidence="1 2" key="1">
    <citation type="submission" date="2019-01" db="EMBL/GenBank/DDBJ databases">
        <title>Sequencing of cultivated peanut Arachis hypogaea provides insights into genome evolution and oil improvement.</title>
        <authorList>
            <person name="Chen X."/>
        </authorList>
    </citation>
    <scope>NUCLEOTIDE SEQUENCE [LARGE SCALE GENOMIC DNA]</scope>
    <source>
        <strain evidence="2">cv. Fuhuasheng</strain>
        <tissue evidence="1">Leaves</tissue>
    </source>
</reference>
<dbReference type="AlphaFoldDB" id="A0A444XV08"/>